<evidence type="ECO:0000256" key="5">
    <source>
        <dbReference type="ARBA" id="ARBA00022771"/>
    </source>
</evidence>
<evidence type="ECO:0000256" key="9">
    <source>
        <dbReference type="ARBA" id="ARBA00023163"/>
    </source>
</evidence>
<gene>
    <name evidence="14" type="ORF">KOW79_002827</name>
</gene>
<dbReference type="FunFam" id="3.30.160.60:FF:001370">
    <property type="entry name" value="Zinc finger protein"/>
    <property type="match status" value="1"/>
</dbReference>
<dbReference type="SUPFAM" id="SSF57667">
    <property type="entry name" value="beta-beta-alpha zinc fingers"/>
    <property type="match status" value="3"/>
</dbReference>
<feature type="domain" description="C2H2-type" evidence="13">
    <location>
        <begin position="144"/>
        <end position="171"/>
    </location>
</feature>
<dbReference type="PROSITE" id="PS50157">
    <property type="entry name" value="ZINC_FINGER_C2H2_2"/>
    <property type="match status" value="5"/>
</dbReference>
<dbReference type="InterPro" id="IPR013087">
    <property type="entry name" value="Znf_C2H2_type"/>
</dbReference>
<evidence type="ECO:0000313" key="15">
    <source>
        <dbReference type="Proteomes" id="UP000824219"/>
    </source>
</evidence>
<feature type="compositionally biased region" description="Polar residues" evidence="12">
    <location>
        <begin position="113"/>
        <end position="122"/>
    </location>
</feature>
<keyword evidence="3" id="KW-0479">Metal-binding</keyword>
<dbReference type="FunFam" id="3.30.160.60:FF:000478">
    <property type="entry name" value="Zinc finger protein 133"/>
    <property type="match status" value="1"/>
</dbReference>
<evidence type="ECO:0000256" key="6">
    <source>
        <dbReference type="ARBA" id="ARBA00022833"/>
    </source>
</evidence>
<evidence type="ECO:0000256" key="2">
    <source>
        <dbReference type="ARBA" id="ARBA00006991"/>
    </source>
</evidence>
<evidence type="ECO:0000256" key="1">
    <source>
        <dbReference type="ARBA" id="ARBA00004123"/>
    </source>
</evidence>
<feature type="domain" description="C2H2-type" evidence="13">
    <location>
        <begin position="263"/>
        <end position="290"/>
    </location>
</feature>
<evidence type="ECO:0000256" key="3">
    <source>
        <dbReference type="ARBA" id="ARBA00022723"/>
    </source>
</evidence>
<reference evidence="14 15" key="1">
    <citation type="submission" date="2021-06" db="EMBL/GenBank/DDBJ databases">
        <title>Chromosome-level genome assembly of the red-tail catfish (Hemibagrus wyckioides).</title>
        <authorList>
            <person name="Shao F."/>
        </authorList>
    </citation>
    <scope>NUCLEOTIDE SEQUENCE [LARGE SCALE GENOMIC DNA]</scope>
    <source>
        <strain evidence="14">EC202008001</strain>
        <tissue evidence="14">Blood</tissue>
    </source>
</reference>
<dbReference type="FunFam" id="3.30.160.60:FF:001506">
    <property type="entry name" value="Zinc finger protein"/>
    <property type="match status" value="1"/>
</dbReference>
<accession>A0A9D3P484</accession>
<feature type="region of interest" description="Disordered" evidence="12">
    <location>
        <begin position="103"/>
        <end position="137"/>
    </location>
</feature>
<comment type="subcellular location">
    <subcellularLocation>
        <location evidence="1">Nucleus</location>
    </subcellularLocation>
</comment>
<dbReference type="EMBL" id="JAHKSW010000003">
    <property type="protein sequence ID" value="KAG7334420.1"/>
    <property type="molecule type" value="Genomic_DNA"/>
</dbReference>
<keyword evidence="8" id="KW-0238">DNA-binding</keyword>
<evidence type="ECO:0000256" key="7">
    <source>
        <dbReference type="ARBA" id="ARBA00023015"/>
    </source>
</evidence>
<dbReference type="GO" id="GO:0003690">
    <property type="term" value="F:double-stranded DNA binding"/>
    <property type="evidence" value="ECO:0007669"/>
    <property type="project" value="UniProtKB-ARBA"/>
</dbReference>
<dbReference type="GO" id="GO:0008270">
    <property type="term" value="F:zinc ion binding"/>
    <property type="evidence" value="ECO:0007669"/>
    <property type="project" value="UniProtKB-KW"/>
</dbReference>
<dbReference type="FunFam" id="3.30.160.60:FF:000100">
    <property type="entry name" value="Zinc finger 45-like"/>
    <property type="match status" value="1"/>
</dbReference>
<evidence type="ECO:0000256" key="11">
    <source>
        <dbReference type="PROSITE-ProRule" id="PRU00042"/>
    </source>
</evidence>
<evidence type="ECO:0000313" key="14">
    <source>
        <dbReference type="EMBL" id="KAG7334420.1"/>
    </source>
</evidence>
<dbReference type="PROSITE" id="PS00028">
    <property type="entry name" value="ZINC_FINGER_C2H2_1"/>
    <property type="match status" value="5"/>
</dbReference>
<keyword evidence="10" id="KW-0539">Nucleus</keyword>
<dbReference type="GO" id="GO:0005634">
    <property type="term" value="C:nucleus"/>
    <property type="evidence" value="ECO:0007669"/>
    <property type="project" value="UniProtKB-SubCell"/>
</dbReference>
<evidence type="ECO:0000259" key="13">
    <source>
        <dbReference type="PROSITE" id="PS50157"/>
    </source>
</evidence>
<comment type="caution">
    <text evidence="14">The sequence shown here is derived from an EMBL/GenBank/DDBJ whole genome shotgun (WGS) entry which is preliminary data.</text>
</comment>
<comment type="similarity">
    <text evidence="2">Belongs to the krueppel C2H2-type zinc-finger protein family.</text>
</comment>
<feature type="domain" description="C2H2-type" evidence="13">
    <location>
        <begin position="172"/>
        <end position="199"/>
    </location>
</feature>
<sequence length="338" mass="39291">MDSEKELIDSECEQDTAGAAQCLKTTDKQQVFMLSEMEVSERVGRVCRSLNYQPKRVQKSSAEKVFDDTADLIVSDTEEASNEQDVRRMEDLGDHEISRKGYRLRKRVEKNQGYEQEAQTSSDETDQNPESPKHKRHFPKSKKYLCNLCGMEYTRKRNLDTHIRIHTGETPYTCKVCGKGFRRSDWLSKHMKSHKDKKSPDGTEKRFACDQCDRTYVYRDSLHQHRRKHMGEKPFPCAICPLRFYNNASLRKHLVYHSDDRPYTCSQCGHSFKHVGTLNKHKRIHTGEKPYSCSICGGKHSRLAYELNIRNRKDGGKKDANAIWHSHKDHLDSSDEDS</sequence>
<dbReference type="OrthoDB" id="427030at2759"/>
<feature type="domain" description="C2H2-type" evidence="13">
    <location>
        <begin position="235"/>
        <end position="262"/>
    </location>
</feature>
<dbReference type="PANTHER" id="PTHR24394">
    <property type="entry name" value="ZINC FINGER PROTEIN"/>
    <property type="match status" value="1"/>
</dbReference>
<dbReference type="Pfam" id="PF00096">
    <property type="entry name" value="zf-C2H2"/>
    <property type="match status" value="4"/>
</dbReference>
<dbReference type="Gene3D" id="3.30.160.60">
    <property type="entry name" value="Classic Zinc Finger"/>
    <property type="match status" value="6"/>
</dbReference>
<evidence type="ECO:0000256" key="10">
    <source>
        <dbReference type="ARBA" id="ARBA00023242"/>
    </source>
</evidence>
<dbReference type="PANTHER" id="PTHR24394:SF29">
    <property type="entry name" value="MYONEURIN"/>
    <property type="match status" value="1"/>
</dbReference>
<keyword evidence="6" id="KW-0862">Zinc</keyword>
<keyword evidence="15" id="KW-1185">Reference proteome</keyword>
<evidence type="ECO:0000256" key="12">
    <source>
        <dbReference type="SAM" id="MobiDB-lite"/>
    </source>
</evidence>
<dbReference type="Proteomes" id="UP000824219">
    <property type="component" value="Linkage Group LG03"/>
</dbReference>
<proteinExistence type="inferred from homology"/>
<dbReference type="AlphaFoldDB" id="A0A9D3P484"/>
<evidence type="ECO:0000256" key="4">
    <source>
        <dbReference type="ARBA" id="ARBA00022737"/>
    </source>
</evidence>
<protein>
    <recommendedName>
        <fullName evidence="13">C2H2-type domain-containing protein</fullName>
    </recommendedName>
</protein>
<name>A0A9D3P484_9TELE</name>
<dbReference type="Pfam" id="PF13912">
    <property type="entry name" value="zf-C2H2_6"/>
    <property type="match status" value="1"/>
</dbReference>
<dbReference type="GO" id="GO:0000981">
    <property type="term" value="F:DNA-binding transcription factor activity, RNA polymerase II-specific"/>
    <property type="evidence" value="ECO:0007669"/>
    <property type="project" value="TreeGrafter"/>
</dbReference>
<keyword evidence="7" id="KW-0805">Transcription regulation</keyword>
<keyword evidence="9" id="KW-0804">Transcription</keyword>
<feature type="domain" description="C2H2-type" evidence="13">
    <location>
        <begin position="207"/>
        <end position="234"/>
    </location>
</feature>
<evidence type="ECO:0000256" key="8">
    <source>
        <dbReference type="ARBA" id="ARBA00023125"/>
    </source>
</evidence>
<keyword evidence="4" id="KW-0677">Repeat</keyword>
<organism evidence="14 15">
    <name type="scientific">Hemibagrus wyckioides</name>
    <dbReference type="NCBI Taxonomy" id="337641"/>
    <lineage>
        <taxon>Eukaryota</taxon>
        <taxon>Metazoa</taxon>
        <taxon>Chordata</taxon>
        <taxon>Craniata</taxon>
        <taxon>Vertebrata</taxon>
        <taxon>Euteleostomi</taxon>
        <taxon>Actinopterygii</taxon>
        <taxon>Neopterygii</taxon>
        <taxon>Teleostei</taxon>
        <taxon>Ostariophysi</taxon>
        <taxon>Siluriformes</taxon>
        <taxon>Bagridae</taxon>
        <taxon>Hemibagrus</taxon>
    </lineage>
</organism>
<keyword evidence="5 11" id="KW-0863">Zinc-finger</keyword>
<dbReference type="InterPro" id="IPR036236">
    <property type="entry name" value="Znf_C2H2_sf"/>
</dbReference>
<dbReference type="SMART" id="SM00355">
    <property type="entry name" value="ZnF_C2H2"/>
    <property type="match status" value="5"/>
</dbReference>